<gene>
    <name evidence="2" type="ORF">GMA10_08895</name>
</gene>
<evidence type="ECO:0000256" key="1">
    <source>
        <dbReference type="SAM" id="MobiDB-lite"/>
    </source>
</evidence>
<dbReference type="EMBL" id="WOGT01000005">
    <property type="protein sequence ID" value="MUN55322.1"/>
    <property type="molecule type" value="Genomic_DNA"/>
</dbReference>
<dbReference type="SUPFAM" id="SSF52540">
    <property type="entry name" value="P-loop containing nucleoside triphosphate hydrolases"/>
    <property type="match status" value="1"/>
</dbReference>
<dbReference type="AlphaFoldDB" id="A0A7K1LK67"/>
<comment type="caution">
    <text evidence="2">The sequence shown here is derived from an EMBL/GenBank/DDBJ whole genome shotgun (WGS) entry which is preliminary data.</text>
</comment>
<feature type="compositionally biased region" description="Polar residues" evidence="1">
    <location>
        <begin position="498"/>
        <end position="521"/>
    </location>
</feature>
<accession>A0A7K1LK67</accession>
<evidence type="ECO:0000313" key="2">
    <source>
        <dbReference type="EMBL" id="MUN55322.1"/>
    </source>
</evidence>
<dbReference type="Pfam" id="PF13481">
    <property type="entry name" value="AAA_25"/>
    <property type="match status" value="1"/>
</dbReference>
<dbReference type="Gene3D" id="3.40.50.300">
    <property type="entry name" value="P-loop containing nucleotide triphosphate hydrolases"/>
    <property type="match status" value="1"/>
</dbReference>
<sequence length="561" mass="60574">MSRSYWRQPPNHPVYKPGRGQTSSLAWHHTPFSLYPLHGKDKNLLNTYDEARTELRVTYAHMIQPHRQRWLWAHDGAGVIPLGTGTIAAGIGGEGKSTFMLDLAAQLTQGTLPGDLYGSKENVIIFGPEDDWPTVMVPRLMAAGADLSRVAQVQAATITESFTRERELIFPVDLGLLREAVKETGARMVIIDPAPNLMDGDMNKVQDVRRSYGPLMALAQEHDLAIILINHFGKGAGNVGAKLSGSHAWRDLTRSYLAFASDPETGERILTQDKNNYGTGRGSWKFVLESVDVPTEDGNTNVGKVRFLGASEVTVGELINRDSLAEEDQEDRNAAQQFVYDFLVNTEAQEAKAGAVIKAGLAEGFSTNEIKDARRRSKSPRILSVKSSFGAGWVWQIDPEGGTESSQGGEGGEGGSTYEVVPPSTSDTQGGTKVACTQEVPPSPPSVETVPPSSTEPGTHEPPEGVTRTPQGVEGVKDVSAQEQVTPSKVSPEGVTKVSCTQNVTPSTPSGETVTPSSGPVTCTKMDCTRDAATGHEWCQHHIDLRQRRLDVEAKRQGDAA</sequence>
<protein>
    <submittedName>
        <fullName evidence="2">AAA family ATPase</fullName>
    </submittedName>
</protein>
<feature type="region of interest" description="Disordered" evidence="1">
    <location>
        <begin position="395"/>
        <end position="521"/>
    </location>
</feature>
<evidence type="ECO:0000313" key="3">
    <source>
        <dbReference type="Proteomes" id="UP000462152"/>
    </source>
</evidence>
<feature type="compositionally biased region" description="Low complexity" evidence="1">
    <location>
        <begin position="446"/>
        <end position="457"/>
    </location>
</feature>
<reference evidence="2 3" key="1">
    <citation type="submission" date="2019-12" db="EMBL/GenBank/DDBJ databases">
        <authorList>
            <person name="Li J."/>
            <person name="Shi Y."/>
            <person name="Xu G."/>
            <person name="Xiao D."/>
            <person name="Ran X."/>
        </authorList>
    </citation>
    <scope>NUCLEOTIDE SEQUENCE [LARGE SCALE GENOMIC DNA]</scope>
    <source>
        <strain evidence="2 3">JCM 15915</strain>
    </source>
</reference>
<organism evidence="2 3">
    <name type="scientific">Rothia koreensis</name>
    <dbReference type="NCBI Taxonomy" id="592378"/>
    <lineage>
        <taxon>Bacteria</taxon>
        <taxon>Bacillati</taxon>
        <taxon>Actinomycetota</taxon>
        <taxon>Actinomycetes</taxon>
        <taxon>Micrococcales</taxon>
        <taxon>Micrococcaceae</taxon>
        <taxon>Rothia</taxon>
    </lineage>
</organism>
<dbReference type="Proteomes" id="UP000462152">
    <property type="component" value="Unassembled WGS sequence"/>
</dbReference>
<keyword evidence="3" id="KW-1185">Reference proteome</keyword>
<name>A0A7K1LK67_9MICC</name>
<dbReference type="InterPro" id="IPR027417">
    <property type="entry name" value="P-loop_NTPase"/>
</dbReference>
<proteinExistence type="predicted"/>